<keyword evidence="5" id="KW-1185">Reference proteome</keyword>
<dbReference type="AlphaFoldDB" id="G8R7J9"/>
<reference evidence="4 5" key="1">
    <citation type="journal article" date="2012" name="Stand. Genomic Sci.">
        <title>Genome sequence of the orange-pigmented seawater bacterium Owenweeksia hongkongensis type strain (UST20020801(T)).</title>
        <authorList>
            <person name="Riedel T."/>
            <person name="Held B."/>
            <person name="Nolan M."/>
            <person name="Lucas S."/>
            <person name="Lapidus A."/>
            <person name="Tice H."/>
            <person name="Del Rio T.G."/>
            <person name="Cheng J.F."/>
            <person name="Han C."/>
            <person name="Tapia R."/>
            <person name="Goodwin L.A."/>
            <person name="Pitluck S."/>
            <person name="Liolios K."/>
            <person name="Mavromatis K."/>
            <person name="Pagani I."/>
            <person name="Ivanova N."/>
            <person name="Mikhailova N."/>
            <person name="Pati A."/>
            <person name="Chen A."/>
            <person name="Palaniappan K."/>
            <person name="Rohde M."/>
            <person name="Tindall B.J."/>
            <person name="Detter J.C."/>
            <person name="Goker M."/>
            <person name="Woyke T."/>
            <person name="Bristow J."/>
            <person name="Eisen J.A."/>
            <person name="Markowitz V."/>
            <person name="Hugenholtz P."/>
            <person name="Klenk H.P."/>
            <person name="Kyrpides N.C."/>
        </authorList>
    </citation>
    <scope>NUCLEOTIDE SEQUENCE</scope>
    <source>
        <strain evidence="5">DSM 17368 / JCM 12287 / NRRL B-23963</strain>
    </source>
</reference>
<feature type="domain" description="Secretion system C-terminal sorting" evidence="3">
    <location>
        <begin position="252"/>
        <end position="317"/>
    </location>
</feature>
<keyword evidence="1 2" id="KW-0732">Signal</keyword>
<proteinExistence type="predicted"/>
<feature type="signal peptide" evidence="2">
    <location>
        <begin position="1"/>
        <end position="17"/>
    </location>
</feature>
<evidence type="ECO:0000256" key="1">
    <source>
        <dbReference type="ARBA" id="ARBA00022729"/>
    </source>
</evidence>
<dbReference type="EMBL" id="CP003156">
    <property type="protein sequence ID" value="AEV32352.1"/>
    <property type="molecule type" value="Genomic_DNA"/>
</dbReference>
<sequence>MKRLLLLVLLLPFTVFAQHEFGYHATWYYEYSEFGYSGYKKITHASDTNMLGIDWLKFEVTGVSEIKTGPNPNDIIQSKNVVFPSIYLATRNDSVFRLLNDSTSYLLYDFSATVGDKWQFSPSDTSFGCDSIPVATVTTIGTEMIDGKNMRYLDVAFPMDSVDYGGTSNYQPVSNAILSNRVYPDFGSTGYVVPFVPAPNLCDGSVFRTTQLSNYSLRCFSNDSVSLHFVSWPCDHWDFISVEEYRAINFEIYPNPSGGHLNIQADEVISKVEIYSLGGQKLIETLETENIELPTSSGMYVVAIHFEDGQKVVTKVVRE</sequence>
<evidence type="ECO:0000256" key="2">
    <source>
        <dbReference type="SAM" id="SignalP"/>
    </source>
</evidence>
<dbReference type="Proteomes" id="UP000005631">
    <property type="component" value="Chromosome"/>
</dbReference>
<feature type="chain" id="PRO_5003515542" description="Secretion system C-terminal sorting domain-containing protein" evidence="2">
    <location>
        <begin position="18"/>
        <end position="319"/>
    </location>
</feature>
<dbReference type="Pfam" id="PF18962">
    <property type="entry name" value="Por_Secre_tail"/>
    <property type="match status" value="1"/>
</dbReference>
<dbReference type="HOGENOM" id="CLU_871088_0_0_10"/>
<evidence type="ECO:0000313" key="4">
    <source>
        <dbReference type="EMBL" id="AEV32352.1"/>
    </source>
</evidence>
<evidence type="ECO:0000259" key="3">
    <source>
        <dbReference type="Pfam" id="PF18962"/>
    </source>
</evidence>
<evidence type="ECO:0000313" key="5">
    <source>
        <dbReference type="Proteomes" id="UP000005631"/>
    </source>
</evidence>
<organism evidence="4 5">
    <name type="scientific">Owenweeksia hongkongensis (strain DSM 17368 / CIP 108786 / JCM 12287 / NRRL B-23963 / UST20020801)</name>
    <dbReference type="NCBI Taxonomy" id="926562"/>
    <lineage>
        <taxon>Bacteria</taxon>
        <taxon>Pseudomonadati</taxon>
        <taxon>Bacteroidota</taxon>
        <taxon>Flavobacteriia</taxon>
        <taxon>Flavobacteriales</taxon>
        <taxon>Owenweeksiaceae</taxon>
        <taxon>Owenweeksia</taxon>
    </lineage>
</organism>
<dbReference type="RefSeq" id="WP_014201708.1">
    <property type="nucleotide sequence ID" value="NC_016599.1"/>
</dbReference>
<gene>
    <name evidence="4" type="ordered locus">Oweho_1355</name>
</gene>
<accession>G8R7J9</accession>
<dbReference type="OrthoDB" id="5381604at2"/>
<dbReference type="KEGG" id="oho:Oweho_1355"/>
<dbReference type="InterPro" id="IPR026444">
    <property type="entry name" value="Secre_tail"/>
</dbReference>
<dbReference type="NCBIfam" id="TIGR04183">
    <property type="entry name" value="Por_Secre_tail"/>
    <property type="match status" value="1"/>
</dbReference>
<name>G8R7J9_OWEHD</name>
<protein>
    <recommendedName>
        <fullName evidence="3">Secretion system C-terminal sorting domain-containing protein</fullName>
    </recommendedName>
</protein>
<dbReference type="eggNOG" id="ENOG502ZT7Y">
    <property type="taxonomic scope" value="Bacteria"/>
</dbReference>